<keyword evidence="1" id="KW-0732">Signal</keyword>
<reference evidence="2 3" key="1">
    <citation type="submission" date="2024-08" db="EMBL/GenBank/DDBJ databases">
        <title>Gnathostoma spinigerum genome.</title>
        <authorList>
            <person name="Gonzalez-Bertolin B."/>
            <person name="Monzon S."/>
            <person name="Zaballos A."/>
            <person name="Jimenez P."/>
            <person name="Dekumyoy P."/>
            <person name="Varona S."/>
            <person name="Cuesta I."/>
            <person name="Sumanam S."/>
            <person name="Adisakwattana P."/>
            <person name="Gasser R.B."/>
            <person name="Hernandez-Gonzalez A."/>
            <person name="Young N.D."/>
            <person name="Perteguer M.J."/>
        </authorList>
    </citation>
    <scope>NUCLEOTIDE SEQUENCE [LARGE SCALE GENOMIC DNA]</scope>
    <source>
        <strain evidence="2">AL3</strain>
        <tissue evidence="2">Liver</tissue>
    </source>
</reference>
<protein>
    <submittedName>
        <fullName evidence="2">Uncharacterized protein</fullName>
    </submittedName>
</protein>
<evidence type="ECO:0000313" key="2">
    <source>
        <dbReference type="EMBL" id="MFH4980094.1"/>
    </source>
</evidence>
<evidence type="ECO:0000313" key="3">
    <source>
        <dbReference type="Proteomes" id="UP001608902"/>
    </source>
</evidence>
<gene>
    <name evidence="2" type="ORF">AB6A40_006803</name>
</gene>
<organism evidence="2 3">
    <name type="scientific">Gnathostoma spinigerum</name>
    <dbReference type="NCBI Taxonomy" id="75299"/>
    <lineage>
        <taxon>Eukaryota</taxon>
        <taxon>Metazoa</taxon>
        <taxon>Ecdysozoa</taxon>
        <taxon>Nematoda</taxon>
        <taxon>Chromadorea</taxon>
        <taxon>Rhabditida</taxon>
        <taxon>Spirurina</taxon>
        <taxon>Gnathostomatomorpha</taxon>
        <taxon>Gnathostomatoidea</taxon>
        <taxon>Gnathostomatidae</taxon>
        <taxon>Gnathostoma</taxon>
    </lineage>
</organism>
<dbReference type="Proteomes" id="UP001608902">
    <property type="component" value="Unassembled WGS sequence"/>
</dbReference>
<feature type="signal peptide" evidence="1">
    <location>
        <begin position="1"/>
        <end position="19"/>
    </location>
</feature>
<dbReference type="EMBL" id="JBGFUD010005059">
    <property type="protein sequence ID" value="MFH4980094.1"/>
    <property type="molecule type" value="Genomic_DNA"/>
</dbReference>
<name>A0ABD6EPK2_9BILA</name>
<comment type="caution">
    <text evidence="2">The sequence shown here is derived from an EMBL/GenBank/DDBJ whole genome shotgun (WGS) entry which is preliminary data.</text>
</comment>
<accession>A0ABD6EPK2</accession>
<evidence type="ECO:0000256" key="1">
    <source>
        <dbReference type="SAM" id="SignalP"/>
    </source>
</evidence>
<sequence length="224" mass="24880">MFILLLTLYFSSVWRVHHAATSQDTSLPSKGNMPSYQHYQNNPAYLSNYGVLYSPFPGRSLYHRYQYPATRNNNIATGIPGIDSLFGNLRASASSFTNALNSSAIGLNQLLFGNSVLTTPLFSRNIGEWFGNPTVPTSTPYGQPQPRGPIGPTIDSIMFRRNRFEAEGCTFDPTQMRCVNYGNKCPGVCHDFPTGTLHDCRCVPFTMLYGSEQATGTPWNYPPL</sequence>
<feature type="chain" id="PRO_5044845970" evidence="1">
    <location>
        <begin position="20"/>
        <end position="224"/>
    </location>
</feature>
<keyword evidence="3" id="KW-1185">Reference proteome</keyword>
<proteinExistence type="predicted"/>
<dbReference type="AlphaFoldDB" id="A0ABD6EPK2"/>